<evidence type="ECO:0000313" key="1">
    <source>
        <dbReference type="EMBL" id="BDZ40595.1"/>
    </source>
</evidence>
<accession>A0ABM8FY65</accession>
<protein>
    <submittedName>
        <fullName evidence="1">Uncharacterized protein</fullName>
    </submittedName>
</protein>
<keyword evidence="2" id="KW-1185">Reference proteome</keyword>
<dbReference type="EMBL" id="AP027728">
    <property type="protein sequence ID" value="BDZ40595.1"/>
    <property type="molecule type" value="Genomic_DNA"/>
</dbReference>
<name>A0ABM8FY65_9MICO</name>
<dbReference type="Proteomes" id="UP001321543">
    <property type="component" value="Chromosome"/>
</dbReference>
<organism evidence="1 2">
    <name type="scientific">Microbacterium suwonense</name>
    <dbReference type="NCBI Taxonomy" id="683047"/>
    <lineage>
        <taxon>Bacteria</taxon>
        <taxon>Bacillati</taxon>
        <taxon>Actinomycetota</taxon>
        <taxon>Actinomycetes</taxon>
        <taxon>Micrococcales</taxon>
        <taxon>Microbacteriaceae</taxon>
        <taxon>Microbacterium</taxon>
    </lineage>
</organism>
<reference evidence="2" key="1">
    <citation type="journal article" date="2019" name="Int. J. Syst. Evol. Microbiol.">
        <title>The Global Catalogue of Microorganisms (GCM) 10K type strain sequencing project: providing services to taxonomists for standard genome sequencing and annotation.</title>
        <authorList>
            <consortium name="The Broad Institute Genomics Platform"/>
            <consortium name="The Broad Institute Genome Sequencing Center for Infectious Disease"/>
            <person name="Wu L."/>
            <person name="Ma J."/>
        </authorList>
    </citation>
    <scope>NUCLEOTIDE SEQUENCE [LARGE SCALE GENOMIC DNA]</scope>
    <source>
        <strain evidence="2">NBRC 106310</strain>
    </source>
</reference>
<gene>
    <name evidence="1" type="ORF">GCM10025863_32090</name>
</gene>
<proteinExistence type="predicted"/>
<sequence length="242" mass="25392">MQPPATSSSRVAGGIVWNTPEIPSTPNFEDWFDYAYSLNDWRPYNGTYFTEIVLTGGSGKWTCDRFSTWPNQGWLDLAELTTPTVIDASACGSLSANNGGNPDVTLQTDVVLVAKSFDLTHLTLRSQGATKQKVWFIVDDGQPKGSGEGVPSCTNGAGSIGINHTDASRVIAMVYTPCSINVQGNSQWTGAFYGGAFSYGGGMNFLGAGIALPGMPASATMPGAGASSQATLGTLVSTRDVR</sequence>
<evidence type="ECO:0000313" key="2">
    <source>
        <dbReference type="Proteomes" id="UP001321543"/>
    </source>
</evidence>
<dbReference type="RefSeq" id="WP_286301150.1">
    <property type="nucleotide sequence ID" value="NZ_AP027728.1"/>
</dbReference>